<dbReference type="PROSITE" id="PS51708">
    <property type="entry name" value="CHAD"/>
    <property type="match status" value="1"/>
</dbReference>
<organism evidence="3 4">
    <name type="scientific">Idiomarina xiamenensis 10-D-4</name>
    <dbReference type="NCBI Taxonomy" id="740709"/>
    <lineage>
        <taxon>Bacteria</taxon>
        <taxon>Pseudomonadati</taxon>
        <taxon>Pseudomonadota</taxon>
        <taxon>Gammaproteobacteria</taxon>
        <taxon>Alteromonadales</taxon>
        <taxon>Idiomarinaceae</taxon>
        <taxon>Idiomarina</taxon>
    </lineage>
</organism>
<dbReference type="Proteomes" id="UP000014115">
    <property type="component" value="Unassembled WGS sequence"/>
</dbReference>
<reference evidence="3 4" key="1">
    <citation type="journal article" date="2012" name="J. Bacteriol.">
        <title>Genome Sequence of Idiomarina xiamenensis Type Strain 10-D-4.</title>
        <authorList>
            <person name="Lai Q."/>
            <person name="Wang L."/>
            <person name="Wang W."/>
            <person name="Shao Z."/>
        </authorList>
    </citation>
    <scope>NUCLEOTIDE SEQUENCE [LARGE SCALE GENOMIC DNA]</scope>
    <source>
        <strain evidence="3 4">10-D-4</strain>
    </source>
</reference>
<dbReference type="OrthoDB" id="3034217at2"/>
<dbReference type="SUPFAM" id="SSF55154">
    <property type="entry name" value="CYTH-like phosphatases"/>
    <property type="match status" value="1"/>
</dbReference>
<gene>
    <name evidence="3" type="ORF">A10D4_07630</name>
</gene>
<dbReference type="PANTHER" id="PTHR39569:SF1">
    <property type="entry name" value="INORGANIC TRIPHOSPHATASE"/>
    <property type="match status" value="1"/>
</dbReference>
<dbReference type="CDD" id="cd07756">
    <property type="entry name" value="CYTH-like_Pase_CHAD"/>
    <property type="match status" value="1"/>
</dbReference>
<feature type="domain" description="CHAD" evidence="2">
    <location>
        <begin position="219"/>
        <end position="478"/>
    </location>
</feature>
<dbReference type="eggNOG" id="COG3025">
    <property type="taxonomic scope" value="Bacteria"/>
</dbReference>
<evidence type="ECO:0000313" key="3">
    <source>
        <dbReference type="EMBL" id="EKE83701.1"/>
    </source>
</evidence>
<dbReference type="GO" id="GO:0046872">
    <property type="term" value="F:metal ion binding"/>
    <property type="evidence" value="ECO:0007669"/>
    <property type="project" value="TreeGrafter"/>
</dbReference>
<evidence type="ECO:0000259" key="1">
    <source>
        <dbReference type="PROSITE" id="PS51707"/>
    </source>
</evidence>
<dbReference type="Pfam" id="PF01928">
    <property type="entry name" value="CYTH"/>
    <property type="match status" value="1"/>
</dbReference>
<sequence length="501" mass="57938">MSQELELKLLIEPQQREAALQLCQTIASGRIPVVSQLANTYYDTDDLRLRQFDIGLRIRRDNDQLEQTVKLAGRVIGGMHSRPEYNLPMVENKPDLTLFKEDIWPPDFPLFDVQRQLNAIFTTDFTRHCWQLPSADGQIELVFDEGEVIAGEQRQPLCEIELELQGGSLEQAFQLARQLIKKVGARIGVLSKAARGYLLAQKSILEPFTQAHFVAVKTDDNVASGLYRALEYALKHWQHNDACLQEHSTVRAASGVADGMRLCKVVLQQLANLDIDVSDLLLKLERVQNHFSWLKRYDGLAELIAEDGAYHRSLKRQSELFESLQQAQQHELQLTQVNQVRRQADYQLVLLNLAWLLQQQPQTEAMQEALSGWATNLLRDDWQRVLTLVERDEELRAEHYLKLLPTLQHSLQLGVCFGQLFDSELRDEFRAPWLDMVRGIREISALNILRDEIKAQAEHHQNDSEQIDKLLNWQEEQLESLMYALERSRRAALKREAYWFN</sequence>
<dbReference type="EMBL" id="AMRG01000008">
    <property type="protein sequence ID" value="EKE83701.1"/>
    <property type="molecule type" value="Genomic_DNA"/>
</dbReference>
<dbReference type="PATRIC" id="fig|740709.3.peg.1551"/>
<proteinExistence type="predicted"/>
<dbReference type="RefSeq" id="WP_008488743.1">
    <property type="nucleotide sequence ID" value="NZ_AMRG01000008.1"/>
</dbReference>
<feature type="domain" description="CYTH" evidence="1">
    <location>
        <begin position="2"/>
        <end position="203"/>
    </location>
</feature>
<evidence type="ECO:0000259" key="2">
    <source>
        <dbReference type="PROSITE" id="PS51708"/>
    </source>
</evidence>
<dbReference type="InterPro" id="IPR007899">
    <property type="entry name" value="CHAD_dom"/>
</dbReference>
<dbReference type="AlphaFoldDB" id="K2JJW2"/>
<protein>
    <submittedName>
        <fullName evidence="3">Phosphate binding CYTH domain-containing protein</fullName>
    </submittedName>
</protein>
<dbReference type="InterPro" id="IPR033469">
    <property type="entry name" value="CYTH-like_dom_sf"/>
</dbReference>
<dbReference type="PANTHER" id="PTHR39569">
    <property type="entry name" value="INORGANIC TRIPHOSPHATASE"/>
    <property type="match status" value="1"/>
</dbReference>
<evidence type="ECO:0000313" key="4">
    <source>
        <dbReference type="Proteomes" id="UP000014115"/>
    </source>
</evidence>
<dbReference type="InterPro" id="IPR039013">
    <property type="entry name" value="YgiF"/>
</dbReference>
<dbReference type="STRING" id="740709.A10D4_07630"/>
<accession>K2JJW2</accession>
<comment type="caution">
    <text evidence="3">The sequence shown here is derived from an EMBL/GenBank/DDBJ whole genome shotgun (WGS) entry which is preliminary data.</text>
</comment>
<dbReference type="SMART" id="SM01118">
    <property type="entry name" value="CYTH"/>
    <property type="match status" value="1"/>
</dbReference>
<keyword evidence="4" id="KW-1185">Reference proteome</keyword>
<dbReference type="GO" id="GO:0050355">
    <property type="term" value="F:inorganic triphosphate phosphatase activity"/>
    <property type="evidence" value="ECO:0007669"/>
    <property type="project" value="InterPro"/>
</dbReference>
<dbReference type="InterPro" id="IPR023577">
    <property type="entry name" value="CYTH_domain"/>
</dbReference>
<dbReference type="PROSITE" id="PS51707">
    <property type="entry name" value="CYTH"/>
    <property type="match status" value="1"/>
</dbReference>
<name>K2JJW2_9GAMM</name>
<dbReference type="Gene3D" id="2.40.320.10">
    <property type="entry name" value="Hypothetical Protein Pfu-838710-001"/>
    <property type="match status" value="1"/>
</dbReference>